<dbReference type="SUPFAM" id="SSF57184">
    <property type="entry name" value="Growth factor receptor domain"/>
    <property type="match status" value="3"/>
</dbReference>
<dbReference type="EMBL" id="JAHDYR010000012">
    <property type="protein sequence ID" value="KAG9395185.1"/>
    <property type="molecule type" value="Genomic_DNA"/>
</dbReference>
<feature type="repeat" description="FG-GAP" evidence="4">
    <location>
        <begin position="193"/>
        <end position="248"/>
    </location>
</feature>
<evidence type="ECO:0000259" key="6">
    <source>
        <dbReference type="Pfam" id="PF07699"/>
    </source>
</evidence>
<keyword evidence="8" id="KW-1185">Reference proteome</keyword>
<proteinExistence type="predicted"/>
<dbReference type="PANTHER" id="PTHR46967">
    <property type="entry name" value="INSULIN-LIKE GROWTH FACTOR BINDING PROTEIN,N-TERMINAL"/>
    <property type="match status" value="1"/>
</dbReference>
<keyword evidence="5" id="KW-1133">Transmembrane helix</keyword>
<name>A0A8J6EAR7_9EUKA</name>
<gene>
    <name evidence="7" type="ORF">J8273_0405</name>
</gene>
<evidence type="ECO:0000256" key="4">
    <source>
        <dbReference type="PROSITE-ProRule" id="PRU00803"/>
    </source>
</evidence>
<protein>
    <submittedName>
        <fullName evidence="7">FG-GAP repeat</fullName>
    </submittedName>
</protein>
<comment type="caution">
    <text evidence="7">The sequence shown here is derived from an EMBL/GenBank/DDBJ whole genome shotgun (WGS) entry which is preliminary data.</text>
</comment>
<reference evidence="7" key="1">
    <citation type="submission" date="2021-05" db="EMBL/GenBank/DDBJ databases">
        <title>A free-living protist that lacks canonical eukaryotic 1 DNA replication and segregation systems.</title>
        <authorList>
            <person name="Salas-Leiva D.E."/>
            <person name="Tromer E.C."/>
            <person name="Curtis B.A."/>
            <person name="Jerlstrom-Hultqvist J."/>
            <person name="Kolisko M."/>
            <person name="Yi Z."/>
            <person name="Salas-Leiva J.S."/>
            <person name="Gallot-Lavallee L."/>
            <person name="Kops G.J.P.L."/>
            <person name="Archibald J.M."/>
            <person name="Simpson A.G.B."/>
            <person name="Roger A.J."/>
        </authorList>
    </citation>
    <scope>NUCLEOTIDE SEQUENCE</scope>
    <source>
        <strain evidence="7">BICM</strain>
    </source>
</reference>
<dbReference type="PANTHER" id="PTHR46967:SF2">
    <property type="entry name" value="SUSHI, VON WILLEBRAND FACTOR TYPE A, EGF AND PENTRAXIN DOMAIN-CONTAINING PROTEIN 1-LIKE"/>
    <property type="match status" value="1"/>
</dbReference>
<dbReference type="InterPro" id="IPR013519">
    <property type="entry name" value="Int_alpha_beta-p"/>
</dbReference>
<dbReference type="Gene3D" id="2.130.10.130">
    <property type="entry name" value="Integrin alpha, N-terminal"/>
    <property type="match status" value="2"/>
</dbReference>
<evidence type="ECO:0000256" key="5">
    <source>
        <dbReference type="SAM" id="Phobius"/>
    </source>
</evidence>
<dbReference type="Pfam" id="PF07699">
    <property type="entry name" value="Ephrin_rec_like"/>
    <property type="match status" value="1"/>
</dbReference>
<evidence type="ECO:0000256" key="1">
    <source>
        <dbReference type="ARBA" id="ARBA00022729"/>
    </source>
</evidence>
<dbReference type="Proteomes" id="UP000717585">
    <property type="component" value="Unassembled WGS sequence"/>
</dbReference>
<dbReference type="PROSITE" id="PS51470">
    <property type="entry name" value="FG_GAP"/>
    <property type="match status" value="1"/>
</dbReference>
<keyword evidence="5" id="KW-0812">Transmembrane</keyword>
<dbReference type="SUPFAM" id="SSF69318">
    <property type="entry name" value="Integrin alpha N-terminal domain"/>
    <property type="match status" value="1"/>
</dbReference>
<dbReference type="InterPro" id="IPR011641">
    <property type="entry name" value="Tyr-kin_ephrin_A/B_rcpt-like"/>
</dbReference>
<evidence type="ECO:0000313" key="7">
    <source>
        <dbReference type="EMBL" id="KAG9395185.1"/>
    </source>
</evidence>
<keyword evidence="5" id="KW-0472">Membrane</keyword>
<evidence type="ECO:0000256" key="2">
    <source>
        <dbReference type="ARBA" id="ARBA00022737"/>
    </source>
</evidence>
<evidence type="ECO:0000256" key="3">
    <source>
        <dbReference type="ARBA" id="ARBA00023180"/>
    </source>
</evidence>
<dbReference type="InterPro" id="IPR009030">
    <property type="entry name" value="Growth_fac_rcpt_cys_sf"/>
</dbReference>
<accession>A0A8J6EAR7</accession>
<organism evidence="7 8">
    <name type="scientific">Carpediemonas membranifera</name>
    <dbReference type="NCBI Taxonomy" id="201153"/>
    <lineage>
        <taxon>Eukaryota</taxon>
        <taxon>Metamonada</taxon>
        <taxon>Carpediemonas-like organisms</taxon>
        <taxon>Carpediemonas</taxon>
    </lineage>
</organism>
<dbReference type="Pfam" id="PF14312">
    <property type="entry name" value="FG-GAP_2"/>
    <property type="match status" value="1"/>
</dbReference>
<dbReference type="OrthoDB" id="439917at2759"/>
<dbReference type="AlphaFoldDB" id="A0A8J6EAR7"/>
<feature type="transmembrane region" description="Helical" evidence="5">
    <location>
        <begin position="1124"/>
        <end position="1157"/>
    </location>
</feature>
<keyword evidence="3" id="KW-0325">Glycoprotein</keyword>
<feature type="domain" description="Tyrosine-protein kinase ephrin type A/B receptor-like" evidence="6">
    <location>
        <begin position="629"/>
        <end position="656"/>
    </location>
</feature>
<dbReference type="InterPro" id="IPR028994">
    <property type="entry name" value="Integrin_alpha_N"/>
</dbReference>
<sequence length="1179" mass="126480">MDETAVIGATGVSGGKGAVYISTKDDSGVGWSIKKSIEDPHSTAGDNFGSSIRMDDEWLIVGSTGYESLQGAVYFYARDNLNFEMKQIVTSPKKTDRATFGYSLDIEGTQVIIGEPYLSVKQGTGTMAAYIFAVSNGHWSNTGTLTSSSKDLSTEYGRAVTLTGKVAFVGAPMESGGTGAVYIWNYDAGTGWTNNLNWEGYVSGEQFGTSIATNGAQVVVGAPYCTHSGAAGGGRVYIYEIQDQTWKVWKEFMAPTPTADAHFGTAVGMYDDHLVIGAPLDKAGGGVGAGVVYIYKKSATDWVYNQRMVPTGTPADAHLGASIYMDDTIVIAGAFNEQGKGAVYTDQEVCPPGTHPTDEDRCVACQSGKWSKEADLECRDADPGYYVPDKDHSKQLPCDNGGYQPNSGQNKCLLTPNGTYTPDDNKPHTKWENCNAGGYQPDKGKGSCVKASPGYFVPADGKNHTAQDPCGMGGKYQDETGQSDCKTTEPGYYNPVDGQPHPKMDPCNNGTYQPAAGKAVCVVCDKGTFVPDDGQSHTEEIDCAKGMYADVKKLSACKTCKSGYYTNVTRTVECNAATPGWYVHDSDHTRQTVCDSGTFQPLAGRDKCDDTEPGYYVPDDNKPHTKPDPCAKGYYQPERIQVECIECATGNYTDELHQPACKVAEPGYFVPDDDHTHQRPCYDGKWQPQTGQNHCLITSRGYYSPDVAQPNDQQTPCPAGAHQNYTGMAQCDDCTMGRYTNVTAQPLCQVSSPGWFVKDGDHTKQVGCPAGSYQPDEETNACLDASDGYHVPMEKAIRQYPCYNGQYQPEHGKPACLDTTPGYFVPNDGQPHIYAQACDGGRFQPDAHASSCKYCPAETSTPDDDQPHKSCVRWVPVAPKIDAKDRMVIDSSAMNETVATVAFGKETNPCQLVQTADGNTTIIPVVTEPTVKAGTYPMKLTYSDGTAATINVNVPTDYTIPEARTSLKGVVMQTRVNSTICPASMTASLLGPTGLTAAEVADDGTAVCIAQQEIDAAIIKAKLIPEMEQSPTNVCAQLHDVTFNSTEQIGMLAAGVELAPYLDEFGRLCASTGAAHTAVAKGMDDKEDGVNYIYVTLDDDAFIRVQMDNYDPAPDSNGGSGPSMAVIVGGFLLIGAFVAVFIAAIGIIFFVVVAGAIHQHKTQDGLKKRVKVKYAKLED</sequence>
<dbReference type="Gene3D" id="2.10.50.10">
    <property type="entry name" value="Tumor Necrosis Factor Receptor, subunit A, domain 2"/>
    <property type="match status" value="3"/>
</dbReference>
<dbReference type="SMART" id="SM00191">
    <property type="entry name" value="Int_alpha"/>
    <property type="match status" value="3"/>
</dbReference>
<keyword evidence="2" id="KW-0677">Repeat</keyword>
<evidence type="ECO:0000313" key="8">
    <source>
        <dbReference type="Proteomes" id="UP000717585"/>
    </source>
</evidence>
<keyword evidence="1" id="KW-0732">Signal</keyword>
<dbReference type="SMART" id="SM01411">
    <property type="entry name" value="Ephrin_rec_like"/>
    <property type="match status" value="9"/>
</dbReference>
<dbReference type="InterPro" id="IPR013517">
    <property type="entry name" value="FG-GAP"/>
</dbReference>